<organism evidence="3 4">
    <name type="scientific">Salvia divinorum</name>
    <name type="common">Maria pastora</name>
    <name type="synonym">Diviner's sage</name>
    <dbReference type="NCBI Taxonomy" id="28513"/>
    <lineage>
        <taxon>Eukaryota</taxon>
        <taxon>Viridiplantae</taxon>
        <taxon>Streptophyta</taxon>
        <taxon>Embryophyta</taxon>
        <taxon>Tracheophyta</taxon>
        <taxon>Spermatophyta</taxon>
        <taxon>Magnoliopsida</taxon>
        <taxon>eudicotyledons</taxon>
        <taxon>Gunneridae</taxon>
        <taxon>Pentapetalae</taxon>
        <taxon>asterids</taxon>
        <taxon>lamiids</taxon>
        <taxon>Lamiales</taxon>
        <taxon>Lamiaceae</taxon>
        <taxon>Nepetoideae</taxon>
        <taxon>Mentheae</taxon>
        <taxon>Salviinae</taxon>
        <taxon>Salvia</taxon>
        <taxon>Salvia subgen. Calosphace</taxon>
    </lineage>
</organism>
<evidence type="ECO:0000256" key="1">
    <source>
        <dbReference type="SAM" id="MobiDB-lite"/>
    </source>
</evidence>
<feature type="compositionally biased region" description="Low complexity" evidence="1">
    <location>
        <begin position="225"/>
        <end position="238"/>
    </location>
</feature>
<keyword evidence="4" id="KW-1185">Reference proteome</keyword>
<evidence type="ECO:0000313" key="3">
    <source>
        <dbReference type="EMBL" id="KAL1548007.1"/>
    </source>
</evidence>
<keyword evidence="2" id="KW-0472">Membrane</keyword>
<feature type="transmembrane region" description="Helical" evidence="2">
    <location>
        <begin position="59"/>
        <end position="77"/>
    </location>
</feature>
<feature type="compositionally biased region" description="Pro residues" evidence="1">
    <location>
        <begin position="262"/>
        <end position="274"/>
    </location>
</feature>
<gene>
    <name evidence="3" type="ORF">AAHA92_16299</name>
</gene>
<feature type="compositionally biased region" description="Basic and acidic residues" evidence="1">
    <location>
        <begin position="212"/>
        <end position="224"/>
    </location>
</feature>
<feature type="region of interest" description="Disordered" evidence="1">
    <location>
        <begin position="161"/>
        <end position="348"/>
    </location>
</feature>
<dbReference type="Proteomes" id="UP001567538">
    <property type="component" value="Unassembled WGS sequence"/>
</dbReference>
<dbReference type="EMBL" id="JBEAFC010000007">
    <property type="protein sequence ID" value="KAL1548007.1"/>
    <property type="molecule type" value="Genomic_DNA"/>
</dbReference>
<protein>
    <recommendedName>
        <fullName evidence="5">Hydroxyproline-rich glycoprotein family protein</fullName>
    </recommendedName>
</protein>
<dbReference type="AlphaFoldDB" id="A0ABD1GV20"/>
<evidence type="ECO:0000256" key="2">
    <source>
        <dbReference type="SAM" id="Phobius"/>
    </source>
</evidence>
<dbReference type="PANTHER" id="PTHR34059">
    <property type="entry name" value="EXPRESSED PROTEIN"/>
    <property type="match status" value="1"/>
</dbReference>
<dbReference type="InterPro" id="IPR008480">
    <property type="entry name" value="DUF761_pln"/>
</dbReference>
<sequence>MADAAPKSQTKAPSNQSEHEKPSKFFLYKAALVTLLLVLVPLFPSLAPDFFNQTFHSTSWELLQLIFVGIAVSYGLFSKKNDEPHKDNHKIDNAQLYLSKLLQVSSVFDDESEPESHAVIEENKFQALNSQYYRGEPVVVVEEQNDVVSQISRKPLLLPVRSLNHPLPSPNSRVGQGEEEKLVLRSPIPWRSRSGRMKMKESADEEITSPSMEERELKRSDQSRSFRSFRPNPNSSSPKSASLLYESESKSGEDAVRKKNFAPPPPAPPPPPSPAFLRKSVLMKSNSSTGNSNTGLGPSEKALARSARSVPSEKLSETEMDELMGSDEGTSRSNGEDESGPDVDKKADEFIAKFREQIRRQRIETIRRSAAQRAGKNTT</sequence>
<keyword evidence="2" id="KW-1133">Transmembrane helix</keyword>
<evidence type="ECO:0000313" key="4">
    <source>
        <dbReference type="Proteomes" id="UP001567538"/>
    </source>
</evidence>
<keyword evidence="2" id="KW-0812">Transmembrane</keyword>
<feature type="compositionally biased region" description="Basic and acidic residues" evidence="1">
    <location>
        <begin position="247"/>
        <end position="257"/>
    </location>
</feature>
<comment type="caution">
    <text evidence="3">The sequence shown here is derived from an EMBL/GenBank/DDBJ whole genome shotgun (WGS) entry which is preliminary data.</text>
</comment>
<accession>A0ABD1GV20</accession>
<dbReference type="PANTHER" id="PTHR34059:SF1">
    <property type="entry name" value="EXPRESSED PROTEIN"/>
    <property type="match status" value="1"/>
</dbReference>
<feature type="transmembrane region" description="Helical" evidence="2">
    <location>
        <begin position="26"/>
        <end position="47"/>
    </location>
</feature>
<evidence type="ECO:0008006" key="5">
    <source>
        <dbReference type="Google" id="ProtNLM"/>
    </source>
</evidence>
<proteinExistence type="predicted"/>
<reference evidence="3 4" key="1">
    <citation type="submission" date="2024-06" db="EMBL/GenBank/DDBJ databases">
        <title>A chromosome level genome sequence of Diviner's sage (Salvia divinorum).</title>
        <authorList>
            <person name="Ford S.A."/>
            <person name="Ro D.-K."/>
            <person name="Ness R.W."/>
            <person name="Phillips M.A."/>
        </authorList>
    </citation>
    <scope>NUCLEOTIDE SEQUENCE [LARGE SCALE GENOMIC DNA]</scope>
    <source>
        <strain evidence="3">SAF-2024a</strain>
        <tissue evidence="3">Leaf</tissue>
    </source>
</reference>
<dbReference type="Pfam" id="PF05553">
    <property type="entry name" value="DUF761"/>
    <property type="match status" value="1"/>
</dbReference>
<name>A0ABD1GV20_SALDI</name>
<feature type="compositionally biased region" description="Low complexity" evidence="1">
    <location>
        <begin position="285"/>
        <end position="295"/>
    </location>
</feature>